<dbReference type="InterPro" id="IPR008930">
    <property type="entry name" value="Terpenoid_cyclase/PrenylTrfase"/>
</dbReference>
<dbReference type="Pfam" id="PF17962">
    <property type="entry name" value="bMG6"/>
    <property type="match status" value="1"/>
</dbReference>
<evidence type="ECO:0000259" key="5">
    <source>
        <dbReference type="SMART" id="SM01360"/>
    </source>
</evidence>
<dbReference type="Pfam" id="PF07703">
    <property type="entry name" value="A2M_BRD"/>
    <property type="match status" value="1"/>
</dbReference>
<dbReference type="SUPFAM" id="SSF48239">
    <property type="entry name" value="Terpenoid cyclases/Protein prenyltransferases"/>
    <property type="match status" value="1"/>
</dbReference>
<feature type="domain" description="Alpha-2-macroglobulin bait region" evidence="4">
    <location>
        <begin position="958"/>
        <end position="1100"/>
    </location>
</feature>
<dbReference type="InterPro" id="IPR011625">
    <property type="entry name" value="A2M_N_BRD"/>
</dbReference>
<dbReference type="EMBL" id="JACIFF010000011">
    <property type="protein sequence ID" value="MBB4081017.1"/>
    <property type="molecule type" value="Genomic_DNA"/>
</dbReference>
<evidence type="ECO:0008006" key="8">
    <source>
        <dbReference type="Google" id="ProtNLM"/>
    </source>
</evidence>
<feature type="domain" description="Alpha-2-macroglobulin" evidence="5">
    <location>
        <begin position="1163"/>
        <end position="1251"/>
    </location>
</feature>
<dbReference type="InterPro" id="IPR001599">
    <property type="entry name" value="Macroglobln_a2"/>
</dbReference>
<dbReference type="PANTHER" id="PTHR40094">
    <property type="entry name" value="ALPHA-2-MACROGLOBULIN HOMOLOG"/>
    <property type="match status" value="1"/>
</dbReference>
<accession>A0A840EC38</accession>
<evidence type="ECO:0000313" key="7">
    <source>
        <dbReference type="Proteomes" id="UP000576209"/>
    </source>
</evidence>
<dbReference type="InterPro" id="IPR041246">
    <property type="entry name" value="Bact_MG10"/>
</dbReference>
<sequence length="1825" mass="199572">MRAVLFLLLVALLAGCREKTEAVAATEAPPAHVLSHTSGVIGRSADLFVTFDTVYTFGEGEGPALEVRPRVAGELTLTGRQLVFRPTQALTSGTDYSATVSLPGKPDFTFSFRVPDRRLEVESDGYYIPDPSRPERVEVTGRVVTNDGADPDEIRRVLRIEHNRDPLDFSLEQSSQNVFSYVGTLPDRGSEPSIVTVTVAADQGGFAGATYTREVQIRPVGAFEVLSVQLRPDGGGITIRMSDPVEESQDLTGLLRFRPDVAFSTTVDGNIIHLYPTQADAREAVLVVEPQLRSTAGQDLGQRTEWQVSLGHTDPGLRAVGEGSIMPHEGQRLFTFEAVGLSTVYLELFRIDAGNLLQFLQDENLSSTSHEWSLRRVGRIVARREVPLTSLAPGADQSRWTRYAIDLSSYLERDDAAVYQLRLAFGMEYTDQACGVSTESLGLQTISDLLGRSDPPPTGFDPATSLLSNYYGIYDYSDWEQRDNPCSPAFYHRDRFLIRNVLSSNLGLIAKRQPNRETLVFSTNLITGGPQGGVRVTAYSYDQRELFSGTTDAEGKVGMTTEDEPAFIVGSLNQEAAYLSINEGEALPVGRFEVGGGEANSGIRGAFFGERGVWRPGDSVFLNFVLADKSNLLPTDYPVAFTLRDARGRVVQRRRVTSPFGSGLYPLTFRTDPTDVTGTWSATVTAGARTYTHPLLIEAVKPNRLSIDLRAAEGRDKLLLSGNWLYGAPAAGLRAEINMQPFARTLDAGSLPDFVFQDPARSLGDVQESQLFNGRLDSRGRAELTLPPLGEALPGPLQLRLNTKVFEPGGNFSIDRTTVPYDPFPVYAGLRLPMSEWGSKSLPTEGTAGMEVAAVDPEGRGVAGRKLTIGIYRVDWRYWWQDGNDNVARFGSSQHTEALETRTATTDANGRATLQVGVNDYGRYLIRVCDQGGHCAGDYFYGGSGESGLDDRESASLLHLRAEHETVNTGEPVTINVPTSAGGQLLVSLETSLGSLEQFWVPAAAGQTQVTFTTDERMVPTVYANITYLQPYAQTTNDRPVRLFGIVPVEVLDPTTRLQPEITAASEWKPRQTVEVKISEADNRPMTYVLSVVDEGLLGLTRFATPDLHRDFFSKEALAVRTYDLYDHVMSSINGEFGRVLAIGGDGTVVNPEEETANRFEPVVRHLGPFQLAGGTASHRISLPNYLGAVRIMVVAVGDRAYGSAETKVAVRQPLMVLPTLPRVLGPGERVDMPVNVFAMNDRLDRVKVTVSESAGLVDPGNGQTDLQFSGAGDRLAYLPLQVGERTGIARFDVTASGGGEASSQQIEIDVREPNRITTRTSTVSIPPGEARTVSYSLFGIPDSRSASLEMSSLPAMNLNRHLEYLLRYPYGCAEQTISTAFAQLVLDRITELTPVQETRRRTNVAAAVETLRHFRTASGGIGYWPGSQQVHPWVTSYALQFILEAERAGFAVPYDLKEELISFQETAAARWNRSDGAFYASLQQRSLDQAYRLYTLALAQRPDVGAMNRLRGLSKELTATATYQLAGAYAISGRQRTAESLVTGRDVAIPPYQELGYTFGSEIRDMAIVLESMVAMADRGAVDEQTLQLARAIGERQWLNTQEAAFAFVALAKTGATGAGALRADFTSSTGATTAVGSASGIFTIDLPISGDLNYTVSNTGQSTLYLTTHTRGKPRAGEEEATSRQLRLAVAYTDLTGNPIDVANLASGTDFLASYRITNPGTTGQDYHQLALTTLLPSGWEVANDRLAGRDSLNASFEYRDIRDDRIHTFFDLPARHTKTFTFRMTAAYPGRYYLPTQVSEAMYDPTVRSEVKGRWVEVKRER</sequence>
<evidence type="ECO:0000256" key="1">
    <source>
        <dbReference type="ARBA" id="ARBA00010556"/>
    </source>
</evidence>
<organism evidence="6 7">
    <name type="scientific">Neolewinella aquimaris</name>
    <dbReference type="NCBI Taxonomy" id="1835722"/>
    <lineage>
        <taxon>Bacteria</taxon>
        <taxon>Pseudomonadati</taxon>
        <taxon>Bacteroidota</taxon>
        <taxon>Saprospiria</taxon>
        <taxon>Saprospirales</taxon>
        <taxon>Lewinellaceae</taxon>
        <taxon>Neolewinella</taxon>
    </lineage>
</organism>
<dbReference type="Pfam" id="PF11974">
    <property type="entry name" value="bMG3"/>
    <property type="match status" value="1"/>
</dbReference>
<dbReference type="Pfam" id="PF01835">
    <property type="entry name" value="MG2"/>
    <property type="match status" value="1"/>
</dbReference>
<gene>
    <name evidence="6" type="ORF">GGR28_003658</name>
</gene>
<dbReference type="GO" id="GO:0004866">
    <property type="term" value="F:endopeptidase inhibitor activity"/>
    <property type="evidence" value="ECO:0007669"/>
    <property type="project" value="InterPro"/>
</dbReference>
<evidence type="ECO:0000259" key="4">
    <source>
        <dbReference type="SMART" id="SM01359"/>
    </source>
</evidence>
<reference evidence="6 7" key="1">
    <citation type="submission" date="2020-08" db="EMBL/GenBank/DDBJ databases">
        <title>Genomic Encyclopedia of Type Strains, Phase IV (KMG-IV): sequencing the most valuable type-strain genomes for metagenomic binning, comparative biology and taxonomic classification.</title>
        <authorList>
            <person name="Goeker M."/>
        </authorList>
    </citation>
    <scope>NUCLEOTIDE SEQUENCE [LARGE SCALE GENOMIC DNA]</scope>
    <source>
        <strain evidence="6 7">DSM 105137</strain>
    </source>
</reference>
<dbReference type="SMART" id="SM01359">
    <property type="entry name" value="A2M_N_2"/>
    <property type="match status" value="1"/>
</dbReference>
<dbReference type="InterPro" id="IPR019742">
    <property type="entry name" value="MacrogloblnA2_CS"/>
</dbReference>
<dbReference type="Gene3D" id="2.60.40.1930">
    <property type="match status" value="1"/>
</dbReference>
<keyword evidence="7" id="KW-1185">Reference proteome</keyword>
<dbReference type="Pfam" id="PF00207">
    <property type="entry name" value="A2M"/>
    <property type="match status" value="1"/>
</dbReference>
<dbReference type="Gene3D" id="1.50.10.20">
    <property type="match status" value="1"/>
</dbReference>
<keyword evidence="2" id="KW-0732">Signal</keyword>
<dbReference type="GO" id="GO:0005615">
    <property type="term" value="C:extracellular space"/>
    <property type="evidence" value="ECO:0007669"/>
    <property type="project" value="InterPro"/>
</dbReference>
<evidence type="ECO:0000313" key="6">
    <source>
        <dbReference type="EMBL" id="MBB4081017.1"/>
    </source>
</evidence>
<evidence type="ECO:0000256" key="3">
    <source>
        <dbReference type="ARBA" id="ARBA00023157"/>
    </source>
</evidence>
<dbReference type="InterPro" id="IPR051802">
    <property type="entry name" value="YfhM-like"/>
</dbReference>
<dbReference type="InterPro" id="IPR021868">
    <property type="entry name" value="Alpha_2_Macroglob_MG3"/>
</dbReference>
<dbReference type="InterPro" id="IPR041203">
    <property type="entry name" value="Bact_A2M_MG5"/>
</dbReference>
<dbReference type="RefSeq" id="WP_183497245.1">
    <property type="nucleotide sequence ID" value="NZ_JACIFF010000011.1"/>
</dbReference>
<dbReference type="CDD" id="cd02891">
    <property type="entry name" value="A2M_like"/>
    <property type="match status" value="1"/>
</dbReference>
<dbReference type="PROSITE" id="PS51257">
    <property type="entry name" value="PROKAR_LIPOPROTEIN"/>
    <property type="match status" value="1"/>
</dbReference>
<protein>
    <recommendedName>
        <fullName evidence="8">Alpha-2-macroglobulin family protein</fullName>
    </recommendedName>
</protein>
<name>A0A840EC38_9BACT</name>
<dbReference type="SMART" id="SM01360">
    <property type="entry name" value="A2M"/>
    <property type="match status" value="1"/>
</dbReference>
<dbReference type="InterPro" id="IPR041462">
    <property type="entry name" value="Bact_A2M_MG6"/>
</dbReference>
<dbReference type="Pfam" id="PF07678">
    <property type="entry name" value="TED_complement"/>
    <property type="match status" value="1"/>
</dbReference>
<dbReference type="Proteomes" id="UP000576209">
    <property type="component" value="Unassembled WGS sequence"/>
</dbReference>
<comment type="caution">
    <text evidence="6">The sequence shown here is derived from an EMBL/GenBank/DDBJ whole genome shotgun (WGS) entry which is preliminary data.</text>
</comment>
<proteinExistence type="inferred from homology"/>
<dbReference type="PROSITE" id="PS00477">
    <property type="entry name" value="ALPHA_2_MACROGLOBULIN"/>
    <property type="match status" value="1"/>
</dbReference>
<dbReference type="SMART" id="SM01419">
    <property type="entry name" value="Thiol-ester_cl"/>
    <property type="match status" value="1"/>
</dbReference>
<dbReference type="InterPro" id="IPR011626">
    <property type="entry name" value="Alpha-macroglobulin_TED"/>
</dbReference>
<comment type="similarity">
    <text evidence="1">Belongs to the protease inhibitor I39 (alpha-2-macroglobulin) family. Bacterial alpha-2-macroglobulin subfamily.</text>
</comment>
<dbReference type="InterPro" id="IPR047565">
    <property type="entry name" value="Alpha-macroglob_thiol-ester_cl"/>
</dbReference>
<keyword evidence="3" id="KW-1015">Disulfide bond</keyword>
<dbReference type="InterPro" id="IPR002890">
    <property type="entry name" value="MG2"/>
</dbReference>
<dbReference type="PANTHER" id="PTHR40094:SF1">
    <property type="entry name" value="UBIQUITIN DOMAIN-CONTAINING PROTEIN"/>
    <property type="match status" value="1"/>
</dbReference>
<evidence type="ECO:0000256" key="2">
    <source>
        <dbReference type="ARBA" id="ARBA00022729"/>
    </source>
</evidence>
<dbReference type="Pfam" id="PF17972">
    <property type="entry name" value="bMG5"/>
    <property type="match status" value="1"/>
</dbReference>
<dbReference type="Pfam" id="PF17973">
    <property type="entry name" value="bMG10"/>
    <property type="match status" value="1"/>
</dbReference>